<accession>A0A521EAF5</accession>
<feature type="domain" description="HTH gntR-type" evidence="4">
    <location>
        <begin position="5"/>
        <end position="72"/>
    </location>
</feature>
<evidence type="ECO:0000256" key="1">
    <source>
        <dbReference type="ARBA" id="ARBA00023015"/>
    </source>
</evidence>
<dbReference type="OrthoDB" id="7618373at2"/>
<gene>
    <name evidence="5" type="ORF">SAMN06265221_11224</name>
</gene>
<dbReference type="Pfam" id="PF07729">
    <property type="entry name" value="FCD"/>
    <property type="match status" value="1"/>
</dbReference>
<dbReference type="InterPro" id="IPR011711">
    <property type="entry name" value="GntR_C"/>
</dbReference>
<dbReference type="GO" id="GO:0003700">
    <property type="term" value="F:DNA-binding transcription factor activity"/>
    <property type="evidence" value="ECO:0007669"/>
    <property type="project" value="InterPro"/>
</dbReference>
<dbReference type="RefSeq" id="WP_142663675.1">
    <property type="nucleotide sequence ID" value="NZ_FXTK01000012.1"/>
</dbReference>
<dbReference type="SMART" id="SM00895">
    <property type="entry name" value="FCD"/>
    <property type="match status" value="1"/>
</dbReference>
<dbReference type="Gene3D" id="1.10.10.10">
    <property type="entry name" value="Winged helix-like DNA-binding domain superfamily/Winged helix DNA-binding domain"/>
    <property type="match status" value="1"/>
</dbReference>
<proteinExistence type="predicted"/>
<keyword evidence="6" id="KW-1185">Reference proteome</keyword>
<evidence type="ECO:0000313" key="5">
    <source>
        <dbReference type="EMBL" id="SMO80431.1"/>
    </source>
</evidence>
<dbReference type="Proteomes" id="UP000319014">
    <property type="component" value="Unassembled WGS sequence"/>
</dbReference>
<dbReference type="SMART" id="SM00345">
    <property type="entry name" value="HTH_GNTR"/>
    <property type="match status" value="1"/>
</dbReference>
<evidence type="ECO:0000259" key="4">
    <source>
        <dbReference type="PROSITE" id="PS50949"/>
    </source>
</evidence>
<reference evidence="5 6" key="1">
    <citation type="submission" date="2017-05" db="EMBL/GenBank/DDBJ databases">
        <authorList>
            <person name="Varghese N."/>
            <person name="Submissions S."/>
        </authorList>
    </citation>
    <scope>NUCLEOTIDE SEQUENCE [LARGE SCALE GENOMIC DNA]</scope>
    <source>
        <strain evidence="5 6">DSM 100094</strain>
    </source>
</reference>
<dbReference type="InterPro" id="IPR036388">
    <property type="entry name" value="WH-like_DNA-bd_sf"/>
</dbReference>
<dbReference type="PANTHER" id="PTHR43537">
    <property type="entry name" value="TRANSCRIPTIONAL REGULATOR, GNTR FAMILY"/>
    <property type="match status" value="1"/>
</dbReference>
<dbReference type="EMBL" id="FXTK01000012">
    <property type="protein sequence ID" value="SMO80431.1"/>
    <property type="molecule type" value="Genomic_DNA"/>
</dbReference>
<dbReference type="SUPFAM" id="SSF46785">
    <property type="entry name" value="Winged helix' DNA-binding domain"/>
    <property type="match status" value="1"/>
</dbReference>
<protein>
    <submittedName>
        <fullName evidence="5">Transcriptional regulator, GntR family</fullName>
    </submittedName>
</protein>
<dbReference type="PANTHER" id="PTHR43537:SF53">
    <property type="entry name" value="HTH-TYPE TRANSCRIPTIONAL REPRESSOR NANR"/>
    <property type="match status" value="1"/>
</dbReference>
<dbReference type="InterPro" id="IPR036390">
    <property type="entry name" value="WH_DNA-bd_sf"/>
</dbReference>
<dbReference type="GO" id="GO:0003677">
    <property type="term" value="F:DNA binding"/>
    <property type="evidence" value="ECO:0007669"/>
    <property type="project" value="UniProtKB-KW"/>
</dbReference>
<keyword evidence="3" id="KW-0804">Transcription</keyword>
<dbReference type="InterPro" id="IPR008920">
    <property type="entry name" value="TF_FadR/GntR_C"/>
</dbReference>
<dbReference type="PROSITE" id="PS50949">
    <property type="entry name" value="HTH_GNTR"/>
    <property type="match status" value="1"/>
</dbReference>
<dbReference type="SUPFAM" id="SSF48008">
    <property type="entry name" value="GntR ligand-binding domain-like"/>
    <property type="match status" value="1"/>
</dbReference>
<dbReference type="Gene3D" id="1.20.120.530">
    <property type="entry name" value="GntR ligand-binding domain-like"/>
    <property type="match status" value="1"/>
</dbReference>
<dbReference type="CDD" id="cd07377">
    <property type="entry name" value="WHTH_GntR"/>
    <property type="match status" value="1"/>
</dbReference>
<evidence type="ECO:0000256" key="2">
    <source>
        <dbReference type="ARBA" id="ARBA00023125"/>
    </source>
</evidence>
<dbReference type="Pfam" id="PF00392">
    <property type="entry name" value="GntR"/>
    <property type="match status" value="1"/>
</dbReference>
<sequence length="232" mass="25507">MSTTSTRSDSIYASLRRAILEQALKPGTKLPEDSIGETFGVSRTSARNALVRLETDGLVEMRPNRGAAVAMPEFNEAEDVFALRRCLEREVIERLCRRMSNDSIDALRSHVREEERALRASSPRSIRLAGEFHILLAELTGSAELTGFVSRIVSRASLILARFGRPHSAECGIDEHLRLIDALAAQDAAAALAIMDAHLHAVEDRANSDDTGKDTDVASILGRYLNDPDQLR</sequence>
<name>A0A521EAF5_9RHOB</name>
<dbReference type="InterPro" id="IPR000524">
    <property type="entry name" value="Tscrpt_reg_HTH_GntR"/>
</dbReference>
<keyword evidence="1" id="KW-0805">Transcription regulation</keyword>
<dbReference type="AlphaFoldDB" id="A0A521EAF5"/>
<evidence type="ECO:0000256" key="3">
    <source>
        <dbReference type="ARBA" id="ARBA00023163"/>
    </source>
</evidence>
<evidence type="ECO:0000313" key="6">
    <source>
        <dbReference type="Proteomes" id="UP000319014"/>
    </source>
</evidence>
<keyword evidence="2" id="KW-0238">DNA-binding</keyword>
<organism evidence="5 6">
    <name type="scientific">Paracoccus laeviglucosivorans</name>
    <dbReference type="NCBI Taxonomy" id="1197861"/>
    <lineage>
        <taxon>Bacteria</taxon>
        <taxon>Pseudomonadati</taxon>
        <taxon>Pseudomonadota</taxon>
        <taxon>Alphaproteobacteria</taxon>
        <taxon>Rhodobacterales</taxon>
        <taxon>Paracoccaceae</taxon>
        <taxon>Paracoccus</taxon>
    </lineage>
</organism>